<organism evidence="2 3">
    <name type="scientific">Phyllosticta capitalensis</name>
    <dbReference type="NCBI Taxonomy" id="121624"/>
    <lineage>
        <taxon>Eukaryota</taxon>
        <taxon>Fungi</taxon>
        <taxon>Dikarya</taxon>
        <taxon>Ascomycota</taxon>
        <taxon>Pezizomycotina</taxon>
        <taxon>Dothideomycetes</taxon>
        <taxon>Dothideomycetes incertae sedis</taxon>
        <taxon>Botryosphaeriales</taxon>
        <taxon>Phyllostictaceae</taxon>
        <taxon>Phyllosticta</taxon>
    </lineage>
</organism>
<evidence type="ECO:0000313" key="3">
    <source>
        <dbReference type="Proteomes" id="UP001492380"/>
    </source>
</evidence>
<feature type="compositionally biased region" description="Polar residues" evidence="1">
    <location>
        <begin position="379"/>
        <end position="391"/>
    </location>
</feature>
<feature type="compositionally biased region" description="Polar residues" evidence="1">
    <location>
        <begin position="412"/>
        <end position="421"/>
    </location>
</feature>
<dbReference type="EMBL" id="JBBWRZ010000002">
    <property type="protein sequence ID" value="KAK8244459.1"/>
    <property type="molecule type" value="Genomic_DNA"/>
</dbReference>
<feature type="region of interest" description="Disordered" evidence="1">
    <location>
        <begin position="132"/>
        <end position="157"/>
    </location>
</feature>
<feature type="compositionally biased region" description="Polar residues" evidence="1">
    <location>
        <begin position="309"/>
        <end position="332"/>
    </location>
</feature>
<keyword evidence="3" id="KW-1185">Reference proteome</keyword>
<reference evidence="2 3" key="1">
    <citation type="submission" date="2024-04" db="EMBL/GenBank/DDBJ databases">
        <title>Phyllosticta paracitricarpa is synonymous to the EU quarantine fungus P. citricarpa based on phylogenomic analyses.</title>
        <authorList>
            <consortium name="Lawrence Berkeley National Laboratory"/>
            <person name="Van Ingen-Buijs V.A."/>
            <person name="Van Westerhoven A.C."/>
            <person name="Haridas S."/>
            <person name="Skiadas P."/>
            <person name="Martin F."/>
            <person name="Groenewald J.Z."/>
            <person name="Crous P.W."/>
            <person name="Seidl M.F."/>
        </authorList>
    </citation>
    <scope>NUCLEOTIDE SEQUENCE [LARGE SCALE GENOMIC DNA]</scope>
    <source>
        <strain evidence="2 3">CBS 123374</strain>
    </source>
</reference>
<dbReference type="Proteomes" id="UP001492380">
    <property type="component" value="Unassembled WGS sequence"/>
</dbReference>
<evidence type="ECO:0000256" key="1">
    <source>
        <dbReference type="SAM" id="MobiDB-lite"/>
    </source>
</evidence>
<evidence type="ECO:0000313" key="2">
    <source>
        <dbReference type="EMBL" id="KAK8244459.1"/>
    </source>
</evidence>
<sequence length="495" mass="52735">MTSRRSTLSGEAYVPPTLAGSVSRRASMSDLDTPSGGAARRHIYTSQGVMEYESVPQEEEDELEEEENVGLAEVNSQAPLVVGGGTLHHIYFRSGEIIPFMSEDASPTIPPEEMAEELAALRALPPVSAVPAGSVGGHARRNSSNSFSAPPPRRRVPRRASFAHIGQRLMPTILEEGAFSVPRPIVSPPRRRRSTLAPIGTPRASSSPNPPPHPLPPSLQPPRARTMSAPGSGSAQLLPDSEAIHDDGFALPPGHPHVNENPTMAQSSRVIAPPVSASVERQGQLQSLPPPQQGQQQGTPQSLPLLQQAYQHGQRVNGSGNTDNGVPNSQSFPPAGPPIVSSTANGLPPGTLNGPPRSNSSGSRSTHTPITAPPRAYTLTPTQIMTESITPNPYGGSLTTPPNPNPFTNPPANSERNTPSPITVPPRARTVAPTRGFDPDGPLPPGMIGNPAVLYPHFPCYSQHEEVSRAYQRLERDARNKQEGRLVDVKDPELW</sequence>
<comment type="caution">
    <text evidence="2">The sequence shown here is derived from an EMBL/GenBank/DDBJ whole genome shotgun (WGS) entry which is preliminary data.</text>
</comment>
<accession>A0ABR1Z0G8</accession>
<feature type="compositionally biased region" description="Pro residues" evidence="1">
    <location>
        <begin position="208"/>
        <end position="220"/>
    </location>
</feature>
<protein>
    <submittedName>
        <fullName evidence="2">Uncharacterized protein</fullName>
    </submittedName>
</protein>
<feature type="region of interest" description="Disordered" evidence="1">
    <location>
        <begin position="1"/>
        <end position="39"/>
    </location>
</feature>
<gene>
    <name evidence="2" type="ORF">HDK90DRAFT_463283</name>
</gene>
<feature type="compositionally biased region" description="Low complexity" evidence="1">
    <location>
        <begin position="345"/>
        <end position="365"/>
    </location>
</feature>
<feature type="compositionally biased region" description="Low complexity" evidence="1">
    <location>
        <begin position="282"/>
        <end position="308"/>
    </location>
</feature>
<feature type="region of interest" description="Disordered" evidence="1">
    <location>
        <begin position="182"/>
        <end position="452"/>
    </location>
</feature>
<name>A0ABR1Z0G8_9PEZI</name>
<feature type="compositionally biased region" description="Polar residues" evidence="1">
    <location>
        <begin position="260"/>
        <end position="269"/>
    </location>
</feature>
<proteinExistence type="predicted"/>